<evidence type="ECO:0000256" key="3">
    <source>
        <dbReference type="ARBA" id="ARBA00012415"/>
    </source>
</evidence>
<dbReference type="OrthoDB" id="932129at2759"/>
<evidence type="ECO:0000256" key="5">
    <source>
        <dbReference type="ARBA" id="ARBA00022695"/>
    </source>
</evidence>
<dbReference type="AlphaFoldDB" id="A0A9P5YHF1"/>
<comment type="similarity">
    <text evidence="2 7">Belongs to the UDPGP type 1 family.</text>
</comment>
<organism evidence="9 10">
    <name type="scientific">Collybia nuda</name>
    <dbReference type="NCBI Taxonomy" id="64659"/>
    <lineage>
        <taxon>Eukaryota</taxon>
        <taxon>Fungi</taxon>
        <taxon>Dikarya</taxon>
        <taxon>Basidiomycota</taxon>
        <taxon>Agaricomycotina</taxon>
        <taxon>Agaricomycetes</taxon>
        <taxon>Agaricomycetidae</taxon>
        <taxon>Agaricales</taxon>
        <taxon>Tricholomatineae</taxon>
        <taxon>Clitocybaceae</taxon>
        <taxon>Collybia</taxon>
    </lineage>
</organism>
<accession>A0A9P5YHF1</accession>
<comment type="catalytic activity">
    <reaction evidence="6 7">
        <text>alpha-D-glucose 1-phosphate + UTP + H(+) = UDP-alpha-D-glucose + diphosphate</text>
        <dbReference type="Rhea" id="RHEA:19889"/>
        <dbReference type="ChEBI" id="CHEBI:15378"/>
        <dbReference type="ChEBI" id="CHEBI:33019"/>
        <dbReference type="ChEBI" id="CHEBI:46398"/>
        <dbReference type="ChEBI" id="CHEBI:58601"/>
        <dbReference type="ChEBI" id="CHEBI:58885"/>
        <dbReference type="EC" id="2.7.7.9"/>
    </reaction>
</comment>
<evidence type="ECO:0000313" key="10">
    <source>
        <dbReference type="Proteomes" id="UP000807353"/>
    </source>
</evidence>
<feature type="binding site" evidence="8">
    <location>
        <position position="253"/>
    </location>
    <ligand>
        <name>substrate</name>
    </ligand>
</feature>
<dbReference type="EC" id="2.7.7.9" evidence="3 7"/>
<gene>
    <name evidence="9" type="ORF">BDZ94DRAFT_1303603</name>
</gene>
<evidence type="ECO:0000256" key="2">
    <source>
        <dbReference type="ARBA" id="ARBA00010401"/>
    </source>
</evidence>
<dbReference type="InterPro" id="IPR016267">
    <property type="entry name" value="UDPGP_trans"/>
</dbReference>
<keyword evidence="4 7" id="KW-0808">Transferase</keyword>
<proteinExistence type="inferred from homology"/>
<keyword evidence="5 7" id="KW-0548">Nucleotidyltransferase</keyword>
<comment type="caution">
    <text evidence="9">The sequence shown here is derived from an EMBL/GenBank/DDBJ whole genome shotgun (WGS) entry which is preliminary data.</text>
</comment>
<dbReference type="SUPFAM" id="SSF53448">
    <property type="entry name" value="Nucleotide-diphospho-sugar transferases"/>
    <property type="match status" value="1"/>
</dbReference>
<sequence length="534" mass="60508">MGMATSHSQRVLNVNYPPFMQFFSVCYPHIRLQTCSTMWFFQYSARRFRRFRRRAAQRITNYASSPATKTMRNEINKLIDGISDPTAQKAFATEMQGFIHLYKQFVGEGTSNESLVWERIKSPAADQILSYDALPESTTNTQLVRMLAVLKINSEMRTDAKNTVKVKGDTTLLDLTVQQIEHLNASHHVDVPLILMTSFDTHDETLRALTKYDQRMSIIPFKQAKYPKLLKDSLLPCPNNIRDDKAAWYTSGHGDLYNALYRSGMLDQLLKAGKQFLFVSNADNLGAVVDTKILQYMSDSHTEFIMEVTNKTKVDMKSGTLIDYDGTMRLLEGSQISPEHSEEFKCVRKFQVFNTNNLWINLKALKKVMIGGGMDLEIIVNRKITNEGNPVIQLETAAGAAIRHFKSARGVNVPRSRFLPVRSCSDLLLMKSDVYTLEHGRLVIAEDRAFGTVPVINFGDHFEEIEDFQQRFKTIPKILDLDHLTVSGDVVFGRDVTLRGTVIVVANEGQQINIPDGCILENRLISGNLTMTEL</sequence>
<dbReference type="GO" id="GO:0006011">
    <property type="term" value="P:UDP-alpha-D-glucose metabolic process"/>
    <property type="evidence" value="ECO:0007669"/>
    <property type="project" value="UniProtKB-UniRule"/>
</dbReference>
<evidence type="ECO:0000313" key="9">
    <source>
        <dbReference type="EMBL" id="KAF9469967.1"/>
    </source>
</evidence>
<dbReference type="PIRSF" id="PIRSF000806">
    <property type="entry name" value="UDPGP"/>
    <property type="match status" value="1"/>
</dbReference>
<dbReference type="GO" id="GO:0003983">
    <property type="term" value="F:UTP:glucose-1-phosphate uridylyltransferase activity"/>
    <property type="evidence" value="ECO:0007669"/>
    <property type="project" value="UniProtKB-EC"/>
</dbReference>
<dbReference type="InterPro" id="IPR029044">
    <property type="entry name" value="Nucleotide-diphossugar_trans"/>
</dbReference>
<comment type="function">
    <text evidence="1">Plays a central role as a glucosyl donor in cellular metabolic pathways.</text>
</comment>
<evidence type="ECO:0000256" key="4">
    <source>
        <dbReference type="ARBA" id="ARBA00022679"/>
    </source>
</evidence>
<reference evidence="9" key="1">
    <citation type="submission" date="2020-11" db="EMBL/GenBank/DDBJ databases">
        <authorList>
            <consortium name="DOE Joint Genome Institute"/>
            <person name="Ahrendt S."/>
            <person name="Riley R."/>
            <person name="Andreopoulos W."/>
            <person name="Labutti K."/>
            <person name="Pangilinan J."/>
            <person name="Ruiz-Duenas F.J."/>
            <person name="Barrasa J.M."/>
            <person name="Sanchez-Garcia M."/>
            <person name="Camarero S."/>
            <person name="Miyauchi S."/>
            <person name="Serrano A."/>
            <person name="Linde D."/>
            <person name="Babiker R."/>
            <person name="Drula E."/>
            <person name="Ayuso-Fernandez I."/>
            <person name="Pacheco R."/>
            <person name="Padilla G."/>
            <person name="Ferreira P."/>
            <person name="Barriuso J."/>
            <person name="Kellner H."/>
            <person name="Castanera R."/>
            <person name="Alfaro M."/>
            <person name="Ramirez L."/>
            <person name="Pisabarro A.G."/>
            <person name="Kuo A."/>
            <person name="Tritt A."/>
            <person name="Lipzen A."/>
            <person name="He G."/>
            <person name="Yan M."/>
            <person name="Ng V."/>
            <person name="Cullen D."/>
            <person name="Martin F."/>
            <person name="Rosso M.-N."/>
            <person name="Henrissat B."/>
            <person name="Hibbett D."/>
            <person name="Martinez A.T."/>
            <person name="Grigoriev I.V."/>
        </authorList>
    </citation>
    <scope>NUCLEOTIDE SEQUENCE</scope>
    <source>
        <strain evidence="9">CBS 247.69</strain>
    </source>
</reference>
<dbReference type="InterPro" id="IPR002618">
    <property type="entry name" value="UDPGP_fam"/>
</dbReference>
<dbReference type="EMBL" id="MU150229">
    <property type="protein sequence ID" value="KAF9469967.1"/>
    <property type="molecule type" value="Genomic_DNA"/>
</dbReference>
<dbReference type="Pfam" id="PF01704">
    <property type="entry name" value="UDPGP"/>
    <property type="match status" value="1"/>
</dbReference>
<dbReference type="Gene3D" id="2.160.10.10">
    <property type="entry name" value="Hexapeptide repeat proteins"/>
    <property type="match status" value="1"/>
</dbReference>
<dbReference type="FunFam" id="2.160.10.10:FF:000001">
    <property type="entry name" value="UTP--glucose-1-phosphate uridylyltransferase"/>
    <property type="match status" value="1"/>
</dbReference>
<evidence type="ECO:0000256" key="7">
    <source>
        <dbReference type="PIRNR" id="PIRNR000806"/>
    </source>
</evidence>
<dbReference type="Gene3D" id="3.90.550.10">
    <property type="entry name" value="Spore Coat Polysaccharide Biosynthesis Protein SpsA, Chain A"/>
    <property type="match status" value="1"/>
</dbReference>
<dbReference type="Proteomes" id="UP000807353">
    <property type="component" value="Unassembled WGS sequence"/>
</dbReference>
<dbReference type="FunFam" id="3.90.550.10:FF:000002">
    <property type="entry name" value="UTP--glucose-1-phosphate uridylyltransferase"/>
    <property type="match status" value="1"/>
</dbReference>
<evidence type="ECO:0000256" key="6">
    <source>
        <dbReference type="ARBA" id="ARBA00048128"/>
    </source>
</evidence>
<dbReference type="CDD" id="cd00897">
    <property type="entry name" value="UGPase_euk"/>
    <property type="match status" value="1"/>
</dbReference>
<keyword evidence="10" id="KW-1185">Reference proteome</keyword>
<name>A0A9P5YHF1_9AGAR</name>
<evidence type="ECO:0000256" key="1">
    <source>
        <dbReference type="ARBA" id="ARBA00003449"/>
    </source>
</evidence>
<protein>
    <recommendedName>
        <fullName evidence="3 7">UTP--glucose-1-phosphate uridylyltransferase</fullName>
        <ecNumber evidence="3 7">2.7.7.9</ecNumber>
    </recommendedName>
</protein>
<evidence type="ECO:0000256" key="8">
    <source>
        <dbReference type="PIRSR" id="PIRSR000806-1"/>
    </source>
</evidence>
<dbReference type="PANTHER" id="PTHR43511">
    <property type="match status" value="1"/>
</dbReference>